<dbReference type="InterPro" id="IPR051477">
    <property type="entry name" value="Expansin_CellWall"/>
</dbReference>
<dbReference type="Pfam" id="PF03330">
    <property type="entry name" value="DPBB_1"/>
    <property type="match status" value="1"/>
</dbReference>
<feature type="chain" id="PRO_5003120941" evidence="3">
    <location>
        <begin position="18"/>
        <end position="246"/>
    </location>
</feature>
<dbReference type="SUPFAM" id="SSF50685">
    <property type="entry name" value="Barwin-like endoglucanases"/>
    <property type="match status" value="1"/>
</dbReference>
<dbReference type="EMBL" id="GL377311">
    <property type="protein sequence ID" value="EFI93595.1"/>
    <property type="molecule type" value="Genomic_DNA"/>
</dbReference>
<dbReference type="STRING" id="578458.D8QGI4"/>
<reference evidence="5 6" key="1">
    <citation type="journal article" date="2010" name="Nat. Biotechnol.">
        <title>Genome sequence of the model mushroom Schizophyllum commune.</title>
        <authorList>
            <person name="Ohm R.A."/>
            <person name="de Jong J.F."/>
            <person name="Lugones L.G."/>
            <person name="Aerts A."/>
            <person name="Kothe E."/>
            <person name="Stajich J.E."/>
            <person name="de Vries R.P."/>
            <person name="Record E."/>
            <person name="Levasseur A."/>
            <person name="Baker S.E."/>
            <person name="Bartholomew K.A."/>
            <person name="Coutinho P.M."/>
            <person name="Erdmann S."/>
            <person name="Fowler T.J."/>
            <person name="Gathman A.C."/>
            <person name="Lombard V."/>
            <person name="Henrissat B."/>
            <person name="Knabe N."/>
            <person name="Kuees U."/>
            <person name="Lilly W.W."/>
            <person name="Lindquist E."/>
            <person name="Lucas S."/>
            <person name="Magnuson J.K."/>
            <person name="Piumi F."/>
            <person name="Raudaskoski M."/>
            <person name="Salamov A."/>
            <person name="Schmutz J."/>
            <person name="Schwarze F.W.M.R."/>
            <person name="vanKuyk P.A."/>
            <person name="Horton J.S."/>
            <person name="Grigoriev I.V."/>
            <person name="Woesten H.A.B."/>
        </authorList>
    </citation>
    <scope>NUCLEOTIDE SEQUENCE [LARGE SCALE GENOMIC DNA]</scope>
    <source>
        <strain evidence="6">H4-8 / FGSC 9210</strain>
    </source>
</reference>
<accession>D8QGI4</accession>
<evidence type="ECO:0000256" key="3">
    <source>
        <dbReference type="SAM" id="SignalP"/>
    </source>
</evidence>
<dbReference type="Gene3D" id="2.40.40.10">
    <property type="entry name" value="RlpA-like domain"/>
    <property type="match status" value="1"/>
</dbReference>
<dbReference type="PANTHER" id="PTHR31836:SF28">
    <property type="entry name" value="SRCR DOMAIN-CONTAINING PROTEIN-RELATED"/>
    <property type="match status" value="1"/>
</dbReference>
<dbReference type="PANTHER" id="PTHR31836">
    <property type="match status" value="1"/>
</dbReference>
<dbReference type="InParanoid" id="D8QGI4"/>
<feature type="compositionally biased region" description="Low complexity" evidence="2">
    <location>
        <begin position="138"/>
        <end position="154"/>
    </location>
</feature>
<feature type="signal peptide" evidence="3">
    <location>
        <begin position="1"/>
        <end position="17"/>
    </location>
</feature>
<feature type="domain" description="RlpA-like protein double-psi beta-barrel" evidence="4">
    <location>
        <begin position="24"/>
        <end position="112"/>
    </location>
</feature>
<dbReference type="InterPro" id="IPR036908">
    <property type="entry name" value="RlpA-like_sf"/>
</dbReference>
<protein>
    <submittedName>
        <fullName evidence="5">Non-Catalytic module family EXPN protein</fullName>
    </submittedName>
</protein>
<evidence type="ECO:0000256" key="1">
    <source>
        <dbReference type="ARBA" id="ARBA00022729"/>
    </source>
</evidence>
<dbReference type="OMA" id="VMFAMLA"/>
<proteinExistence type="predicted"/>
<evidence type="ECO:0000313" key="6">
    <source>
        <dbReference type="Proteomes" id="UP000007431"/>
    </source>
</evidence>
<evidence type="ECO:0000256" key="2">
    <source>
        <dbReference type="SAM" id="MobiDB-lite"/>
    </source>
</evidence>
<keyword evidence="1 3" id="KW-0732">Signal</keyword>
<name>D8QGI4_SCHCM</name>
<sequence length="246" mass="25141">MVFVALSLLAAATVASAATTGSHAGDGTWYDVGPSACGPVNTADQMVVAVPTTVFDGYPGAGANPNLNPICNQQIRAYYGDKSVDLTITDRCGGCKGFDLDLSRAAFDALAPDNERFAITWDWLTGVSSGVLEPTQPPATSATATTAPPATTTATGGGGEGEACSPEGAIRCPSPNTWDICGSGKWQNNGAVPSPYVCQDAAVVRNTSVTGEAASFEGHCNTQLSVLLKSLSSTSFVDADATWAHK</sequence>
<dbReference type="Proteomes" id="UP000007431">
    <property type="component" value="Unassembled WGS sequence"/>
</dbReference>
<evidence type="ECO:0000259" key="4">
    <source>
        <dbReference type="Pfam" id="PF03330"/>
    </source>
</evidence>
<evidence type="ECO:0000313" key="5">
    <source>
        <dbReference type="EMBL" id="EFI93595.1"/>
    </source>
</evidence>
<keyword evidence="6" id="KW-1185">Reference proteome</keyword>
<dbReference type="InterPro" id="IPR009009">
    <property type="entry name" value="RlpA-like_DPBB"/>
</dbReference>
<organism evidence="6">
    <name type="scientific">Schizophyllum commune (strain H4-8 / FGSC 9210)</name>
    <name type="common">Split gill fungus</name>
    <dbReference type="NCBI Taxonomy" id="578458"/>
    <lineage>
        <taxon>Eukaryota</taxon>
        <taxon>Fungi</taxon>
        <taxon>Dikarya</taxon>
        <taxon>Basidiomycota</taxon>
        <taxon>Agaricomycotina</taxon>
        <taxon>Agaricomycetes</taxon>
        <taxon>Agaricomycetidae</taxon>
        <taxon>Agaricales</taxon>
        <taxon>Schizophyllaceae</taxon>
        <taxon>Schizophyllum</taxon>
    </lineage>
</organism>
<dbReference type="CDD" id="cd22191">
    <property type="entry name" value="DPBB_RlpA_EXP_N-like"/>
    <property type="match status" value="1"/>
</dbReference>
<dbReference type="AlphaFoldDB" id="D8QGI4"/>
<dbReference type="eggNOG" id="ENOG502S6X4">
    <property type="taxonomic scope" value="Eukaryota"/>
</dbReference>
<feature type="region of interest" description="Disordered" evidence="2">
    <location>
        <begin position="134"/>
        <end position="166"/>
    </location>
</feature>
<dbReference type="HOGENOM" id="CLU_1129623_0_0_1"/>
<gene>
    <name evidence="5" type="ORF">SCHCODRAFT_237618</name>
</gene>
<dbReference type="VEuPathDB" id="FungiDB:SCHCODRAFT_02553699"/>